<organism evidence="3 4">
    <name type="scientific">Staurois parvus</name>
    <dbReference type="NCBI Taxonomy" id="386267"/>
    <lineage>
        <taxon>Eukaryota</taxon>
        <taxon>Metazoa</taxon>
        <taxon>Chordata</taxon>
        <taxon>Craniata</taxon>
        <taxon>Vertebrata</taxon>
        <taxon>Euteleostomi</taxon>
        <taxon>Amphibia</taxon>
        <taxon>Batrachia</taxon>
        <taxon>Anura</taxon>
        <taxon>Neobatrachia</taxon>
        <taxon>Ranoidea</taxon>
        <taxon>Ranidae</taxon>
        <taxon>Staurois</taxon>
    </lineage>
</organism>
<dbReference type="Proteomes" id="UP001162483">
    <property type="component" value="Unassembled WGS sequence"/>
</dbReference>
<dbReference type="SUPFAM" id="SSF160920">
    <property type="entry name" value="PSTPO5379-like"/>
    <property type="match status" value="1"/>
</dbReference>
<keyword evidence="2" id="KW-0456">Lyase</keyword>
<feature type="non-terminal residue" evidence="3">
    <location>
        <position position="97"/>
    </location>
</feature>
<evidence type="ECO:0000256" key="2">
    <source>
        <dbReference type="ARBA" id="ARBA00023239"/>
    </source>
</evidence>
<comment type="similarity">
    <text evidence="1">Belongs to the D-glutamate cyclase family.</text>
</comment>
<proteinExistence type="inferred from homology"/>
<gene>
    <name evidence="3" type="ORF">SPARVUS_LOCUS14368361</name>
</gene>
<dbReference type="Gene3D" id="3.30.2040.10">
    <property type="entry name" value="PSTPO5379-like domain"/>
    <property type="match status" value="1"/>
</dbReference>
<dbReference type="InterPro" id="IPR038021">
    <property type="entry name" value="Putative_hydro-lyase"/>
</dbReference>
<evidence type="ECO:0000313" key="3">
    <source>
        <dbReference type="EMBL" id="CAI9610105.1"/>
    </source>
</evidence>
<dbReference type="EMBL" id="CATNWA010018890">
    <property type="protein sequence ID" value="CAI9610105.1"/>
    <property type="molecule type" value="Genomic_DNA"/>
</dbReference>
<name>A0ABN9GL10_9NEOB</name>
<evidence type="ECO:0000313" key="4">
    <source>
        <dbReference type="Proteomes" id="UP001162483"/>
    </source>
</evidence>
<dbReference type="PANTHER" id="PTHR32022:SF10">
    <property type="entry name" value="D-GLUTAMATE CYCLASE, MITOCHONDRIAL"/>
    <property type="match status" value="1"/>
</dbReference>
<evidence type="ECO:0000256" key="1">
    <source>
        <dbReference type="ARBA" id="ARBA00007896"/>
    </source>
</evidence>
<dbReference type="InterPro" id="IPR009906">
    <property type="entry name" value="D-Glu_cyclase"/>
</dbReference>
<keyword evidence="4" id="KW-1185">Reference proteome</keyword>
<evidence type="ECO:0008006" key="5">
    <source>
        <dbReference type="Google" id="ProtNLM"/>
    </source>
</evidence>
<protein>
    <recommendedName>
        <fullName evidence="5">DUF1445 domain-containing protein</fullName>
    </recommendedName>
</protein>
<sequence length="97" mass="10316">MKQYHGAPIHIGSSDLLGIKDLQRADYGDPVEAQPGDVPVFWACGVTGVEAVMSCKSPLAFTHSPGCMFITDIKNEDAPESNCGQTPLVIQISSDPL</sequence>
<accession>A0ABN9GL10</accession>
<dbReference type="PANTHER" id="PTHR32022">
    <property type="entry name" value="D-GLUTAMATE CYCLASE, MITOCHONDRIAL"/>
    <property type="match status" value="1"/>
</dbReference>
<reference evidence="3" key="1">
    <citation type="submission" date="2023-05" db="EMBL/GenBank/DDBJ databases">
        <authorList>
            <person name="Stuckert A."/>
        </authorList>
    </citation>
    <scope>NUCLEOTIDE SEQUENCE</scope>
</reference>
<comment type="caution">
    <text evidence="3">The sequence shown here is derived from an EMBL/GenBank/DDBJ whole genome shotgun (WGS) entry which is preliminary data.</text>
</comment>
<dbReference type="Pfam" id="PF07286">
    <property type="entry name" value="D-Glu_cyclase"/>
    <property type="match status" value="1"/>
</dbReference>